<accession>A0ABR2V2S3</accession>
<evidence type="ECO:0000256" key="9">
    <source>
        <dbReference type="ARBA" id="ARBA00026112"/>
    </source>
</evidence>
<keyword evidence="12" id="KW-0472">Membrane</keyword>
<dbReference type="CDD" id="cd08939">
    <property type="entry name" value="KDSR-like_SDR_c"/>
    <property type="match status" value="1"/>
</dbReference>
<dbReference type="Pfam" id="PF00106">
    <property type="entry name" value="adh_short"/>
    <property type="match status" value="1"/>
</dbReference>
<protein>
    <recommendedName>
        <fullName evidence="9">3-dehydrosphinganine reductase</fullName>
        <ecNumber evidence="9">1.1.1.102</ecNumber>
    </recommendedName>
</protein>
<evidence type="ECO:0000256" key="5">
    <source>
        <dbReference type="ARBA" id="ARBA00022857"/>
    </source>
</evidence>
<dbReference type="PRINTS" id="PR00081">
    <property type="entry name" value="GDHRDH"/>
</dbReference>
<evidence type="ECO:0000313" key="14">
    <source>
        <dbReference type="Proteomes" id="UP001408356"/>
    </source>
</evidence>
<evidence type="ECO:0000256" key="8">
    <source>
        <dbReference type="ARBA" id="ARBA00023098"/>
    </source>
</evidence>
<keyword evidence="7" id="KW-0560">Oxidoreductase</keyword>
<evidence type="ECO:0000256" key="1">
    <source>
        <dbReference type="ARBA" id="ARBA00004240"/>
    </source>
</evidence>
<reference evidence="13 14" key="1">
    <citation type="journal article" date="2024" name="J. Plant Pathol.">
        <title>Sequence and assembly of the genome of Seiridium unicorne, isolate CBS 538.82, causal agent of cypress canker disease.</title>
        <authorList>
            <person name="Scali E."/>
            <person name="Rocca G.D."/>
            <person name="Danti R."/>
            <person name="Garbelotto M."/>
            <person name="Barberini S."/>
            <person name="Baroncelli R."/>
            <person name="Emiliani G."/>
        </authorList>
    </citation>
    <scope>NUCLEOTIDE SEQUENCE [LARGE SCALE GENOMIC DNA]</scope>
    <source>
        <strain evidence="13 14">BM-138-508</strain>
    </source>
</reference>
<evidence type="ECO:0000256" key="7">
    <source>
        <dbReference type="ARBA" id="ARBA00023002"/>
    </source>
</evidence>
<evidence type="ECO:0000256" key="3">
    <source>
        <dbReference type="ARBA" id="ARBA00004991"/>
    </source>
</evidence>
<dbReference type="InterPro" id="IPR002347">
    <property type="entry name" value="SDR_fam"/>
</dbReference>
<dbReference type="EC" id="1.1.1.102" evidence="9"/>
<keyword evidence="8" id="KW-0443">Lipid metabolism</keyword>
<evidence type="ECO:0000256" key="2">
    <source>
        <dbReference type="ARBA" id="ARBA00004760"/>
    </source>
</evidence>
<evidence type="ECO:0000256" key="10">
    <source>
        <dbReference type="ARBA" id="ARBA00044737"/>
    </source>
</evidence>
<keyword evidence="12" id="KW-1133">Transmembrane helix</keyword>
<name>A0ABR2V2S3_9PEZI</name>
<comment type="function">
    <text evidence="10">Catalyzes the reduction of 3'-oxosphinganine (3-ketodihydrosphingosine/KDS) to sphinganine (dihydrosphingosine/DHS), the second step of de novo sphingolipid biosynthesis.</text>
</comment>
<sequence length="347" mass="38032">MDSLPLPFWVLIASVIAAIAAFTMGIVSSKNQMPVDGKTILITGSSEGMGRSAARQLAAKGANLILVSRNVARLEEAVAEAKSAAKNPQTQRFHYISADVSKPDYARDLIAEAVTWNNGQALDIVWCVAGKSTPDFWVEAPLSLTRDQMDINFWGSAEMAHAILREWTGPSAPVVPEPKHLIFTSSVLAFVPIIGYGPYNPAKAALRSLADTLVQELELYPQKVKLHVVYPGSISSPGFDRENMTKPEITRIIEEGDPVQSPDEVAAKAIAGLEKGQYSITVAFLGNVLRCIALGGAPRESWFFDTILSWILQIVWFFALYDIFNKIKKFGKKNGHPVNYRKKGNDD</sequence>
<evidence type="ECO:0000256" key="12">
    <source>
        <dbReference type="SAM" id="Phobius"/>
    </source>
</evidence>
<dbReference type="SUPFAM" id="SSF51735">
    <property type="entry name" value="NAD(P)-binding Rossmann-fold domains"/>
    <property type="match status" value="1"/>
</dbReference>
<dbReference type="PANTHER" id="PTHR43550:SF3">
    <property type="entry name" value="3-KETODIHYDROSPHINGOSINE REDUCTASE"/>
    <property type="match status" value="1"/>
</dbReference>
<dbReference type="PANTHER" id="PTHR43550">
    <property type="entry name" value="3-KETODIHYDROSPHINGOSINE REDUCTASE"/>
    <property type="match status" value="1"/>
</dbReference>
<dbReference type="Proteomes" id="UP001408356">
    <property type="component" value="Unassembled WGS sequence"/>
</dbReference>
<comment type="caution">
    <text evidence="13">The sequence shown here is derived from an EMBL/GenBank/DDBJ whole genome shotgun (WGS) entry which is preliminary data.</text>
</comment>
<proteinExistence type="predicted"/>
<comment type="subcellular location">
    <subcellularLocation>
        <location evidence="1">Endoplasmic reticulum</location>
    </subcellularLocation>
</comment>
<evidence type="ECO:0000256" key="4">
    <source>
        <dbReference type="ARBA" id="ARBA00022824"/>
    </source>
</evidence>
<keyword evidence="6" id="KW-0746">Sphingolipid metabolism</keyword>
<keyword evidence="4" id="KW-0256">Endoplasmic reticulum</keyword>
<evidence type="ECO:0000256" key="11">
    <source>
        <dbReference type="ARBA" id="ARBA00048930"/>
    </source>
</evidence>
<comment type="pathway">
    <text evidence="2">Lipid metabolism; sphingolipid metabolism.</text>
</comment>
<comment type="catalytic activity">
    <reaction evidence="11">
        <text>sphinganine + NADP(+) = 3-oxosphinganine + NADPH + H(+)</text>
        <dbReference type="Rhea" id="RHEA:22640"/>
        <dbReference type="ChEBI" id="CHEBI:15378"/>
        <dbReference type="ChEBI" id="CHEBI:57783"/>
        <dbReference type="ChEBI" id="CHEBI:57817"/>
        <dbReference type="ChEBI" id="CHEBI:58299"/>
        <dbReference type="ChEBI" id="CHEBI:58349"/>
        <dbReference type="EC" id="1.1.1.102"/>
    </reaction>
    <physiologicalReaction direction="right-to-left" evidence="11">
        <dbReference type="Rhea" id="RHEA:22642"/>
    </physiologicalReaction>
</comment>
<feature type="transmembrane region" description="Helical" evidence="12">
    <location>
        <begin position="6"/>
        <end position="27"/>
    </location>
</feature>
<keyword evidence="5" id="KW-0521">NADP</keyword>
<dbReference type="InterPro" id="IPR036291">
    <property type="entry name" value="NAD(P)-bd_dom_sf"/>
</dbReference>
<dbReference type="InterPro" id="IPR045022">
    <property type="entry name" value="KDSR-like"/>
</dbReference>
<keyword evidence="14" id="KW-1185">Reference proteome</keyword>
<feature type="transmembrane region" description="Helical" evidence="12">
    <location>
        <begin position="302"/>
        <end position="324"/>
    </location>
</feature>
<organism evidence="13 14">
    <name type="scientific">Seiridium unicorne</name>
    <dbReference type="NCBI Taxonomy" id="138068"/>
    <lineage>
        <taxon>Eukaryota</taxon>
        <taxon>Fungi</taxon>
        <taxon>Dikarya</taxon>
        <taxon>Ascomycota</taxon>
        <taxon>Pezizomycotina</taxon>
        <taxon>Sordariomycetes</taxon>
        <taxon>Xylariomycetidae</taxon>
        <taxon>Amphisphaeriales</taxon>
        <taxon>Sporocadaceae</taxon>
        <taxon>Seiridium</taxon>
    </lineage>
</organism>
<keyword evidence="12" id="KW-0812">Transmembrane</keyword>
<dbReference type="EMBL" id="JARVKF010000201">
    <property type="protein sequence ID" value="KAK9421208.1"/>
    <property type="molecule type" value="Genomic_DNA"/>
</dbReference>
<dbReference type="Gene3D" id="3.40.50.720">
    <property type="entry name" value="NAD(P)-binding Rossmann-like Domain"/>
    <property type="match status" value="1"/>
</dbReference>
<evidence type="ECO:0000313" key="13">
    <source>
        <dbReference type="EMBL" id="KAK9421208.1"/>
    </source>
</evidence>
<gene>
    <name evidence="13" type="ORF">SUNI508_06056</name>
</gene>
<evidence type="ECO:0000256" key="6">
    <source>
        <dbReference type="ARBA" id="ARBA00022919"/>
    </source>
</evidence>
<comment type="pathway">
    <text evidence="3">Sphingolipid metabolism.</text>
</comment>